<keyword evidence="9" id="KW-0902">Two-component regulatory system</keyword>
<dbReference type="Gene3D" id="3.30.565.10">
    <property type="entry name" value="Histidine kinase-like ATPase, C-terminal domain"/>
    <property type="match status" value="1"/>
</dbReference>
<evidence type="ECO:0000313" key="13">
    <source>
        <dbReference type="EMBL" id="MFD2675124.1"/>
    </source>
</evidence>
<evidence type="ECO:0000256" key="10">
    <source>
        <dbReference type="SAM" id="Phobius"/>
    </source>
</evidence>
<dbReference type="SUPFAM" id="SSF47384">
    <property type="entry name" value="Homodimeric domain of signal transducing histidine kinase"/>
    <property type="match status" value="1"/>
</dbReference>
<dbReference type="CDD" id="cd06225">
    <property type="entry name" value="HAMP"/>
    <property type="match status" value="1"/>
</dbReference>
<dbReference type="PANTHER" id="PTHR45436">
    <property type="entry name" value="SENSOR HISTIDINE KINASE YKOH"/>
    <property type="match status" value="1"/>
</dbReference>
<feature type="domain" description="Histidine kinase" evidence="11">
    <location>
        <begin position="177"/>
        <end position="391"/>
    </location>
</feature>
<name>A0ABW5RJS4_9MICO</name>
<dbReference type="InterPro" id="IPR003661">
    <property type="entry name" value="HisK_dim/P_dom"/>
</dbReference>
<evidence type="ECO:0000256" key="4">
    <source>
        <dbReference type="ARBA" id="ARBA00022553"/>
    </source>
</evidence>
<dbReference type="InterPro" id="IPR050428">
    <property type="entry name" value="TCS_sensor_his_kinase"/>
</dbReference>
<keyword evidence="14" id="KW-1185">Reference proteome</keyword>
<dbReference type="SUPFAM" id="SSF158472">
    <property type="entry name" value="HAMP domain-like"/>
    <property type="match status" value="1"/>
</dbReference>
<protein>
    <recommendedName>
        <fullName evidence="3">histidine kinase</fullName>
        <ecNumber evidence="3">2.7.13.3</ecNumber>
    </recommendedName>
</protein>
<dbReference type="CDD" id="cd00082">
    <property type="entry name" value="HisKA"/>
    <property type="match status" value="1"/>
</dbReference>
<keyword evidence="7 13" id="KW-0418">Kinase</keyword>
<evidence type="ECO:0000259" key="11">
    <source>
        <dbReference type="PROSITE" id="PS50109"/>
    </source>
</evidence>
<dbReference type="EMBL" id="JBHUNF010000004">
    <property type="protein sequence ID" value="MFD2675124.1"/>
    <property type="molecule type" value="Genomic_DNA"/>
</dbReference>
<dbReference type="GO" id="GO:0016301">
    <property type="term" value="F:kinase activity"/>
    <property type="evidence" value="ECO:0007669"/>
    <property type="project" value="UniProtKB-KW"/>
</dbReference>
<feature type="transmembrane region" description="Helical" evidence="10">
    <location>
        <begin position="91"/>
        <end position="114"/>
    </location>
</feature>
<keyword evidence="6 10" id="KW-0812">Transmembrane</keyword>
<dbReference type="PANTHER" id="PTHR45436:SF5">
    <property type="entry name" value="SENSOR HISTIDINE KINASE TRCS"/>
    <property type="match status" value="1"/>
</dbReference>
<keyword evidence="8 10" id="KW-1133">Transmembrane helix</keyword>
<evidence type="ECO:0000256" key="6">
    <source>
        <dbReference type="ARBA" id="ARBA00022692"/>
    </source>
</evidence>
<evidence type="ECO:0000256" key="9">
    <source>
        <dbReference type="ARBA" id="ARBA00023012"/>
    </source>
</evidence>
<comment type="catalytic activity">
    <reaction evidence="1">
        <text>ATP + protein L-histidine = ADP + protein N-phospho-L-histidine.</text>
        <dbReference type="EC" id="2.7.13.3"/>
    </reaction>
</comment>
<evidence type="ECO:0000256" key="2">
    <source>
        <dbReference type="ARBA" id="ARBA00004236"/>
    </source>
</evidence>
<evidence type="ECO:0000256" key="8">
    <source>
        <dbReference type="ARBA" id="ARBA00022989"/>
    </source>
</evidence>
<dbReference type="EC" id="2.7.13.3" evidence="3"/>
<dbReference type="SUPFAM" id="SSF55874">
    <property type="entry name" value="ATPase domain of HSP90 chaperone/DNA topoisomerase II/histidine kinase"/>
    <property type="match status" value="1"/>
</dbReference>
<dbReference type="Gene3D" id="1.10.287.130">
    <property type="match status" value="1"/>
</dbReference>
<gene>
    <name evidence="13" type="ORF">ACFSUQ_07440</name>
</gene>
<dbReference type="InterPro" id="IPR005467">
    <property type="entry name" value="His_kinase_dom"/>
</dbReference>
<keyword evidence="5" id="KW-0808">Transferase</keyword>
<dbReference type="Pfam" id="PF00672">
    <property type="entry name" value="HAMP"/>
    <property type="match status" value="1"/>
</dbReference>
<accession>A0ABW5RJS4</accession>
<dbReference type="SMART" id="SM00387">
    <property type="entry name" value="HATPase_c"/>
    <property type="match status" value="1"/>
</dbReference>
<evidence type="ECO:0000313" key="14">
    <source>
        <dbReference type="Proteomes" id="UP001597453"/>
    </source>
</evidence>
<dbReference type="SMART" id="SM00388">
    <property type="entry name" value="HisKA"/>
    <property type="match status" value="1"/>
</dbReference>
<organism evidence="13 14">
    <name type="scientific">Gulosibacter bifidus</name>
    <dbReference type="NCBI Taxonomy" id="272239"/>
    <lineage>
        <taxon>Bacteria</taxon>
        <taxon>Bacillati</taxon>
        <taxon>Actinomycetota</taxon>
        <taxon>Actinomycetes</taxon>
        <taxon>Micrococcales</taxon>
        <taxon>Microbacteriaceae</taxon>
        <taxon>Gulosibacter</taxon>
    </lineage>
</organism>
<feature type="transmembrane region" description="Helical" evidence="10">
    <location>
        <begin position="21"/>
        <end position="47"/>
    </location>
</feature>
<dbReference type="InterPro" id="IPR003660">
    <property type="entry name" value="HAMP_dom"/>
</dbReference>
<dbReference type="Pfam" id="PF02518">
    <property type="entry name" value="HATPase_c"/>
    <property type="match status" value="1"/>
</dbReference>
<comment type="caution">
    <text evidence="13">The sequence shown here is derived from an EMBL/GenBank/DDBJ whole genome shotgun (WGS) entry which is preliminary data.</text>
</comment>
<evidence type="ECO:0000256" key="3">
    <source>
        <dbReference type="ARBA" id="ARBA00012438"/>
    </source>
</evidence>
<dbReference type="PROSITE" id="PS50109">
    <property type="entry name" value="HIS_KIN"/>
    <property type="match status" value="1"/>
</dbReference>
<keyword evidence="4" id="KW-0597">Phosphoprotein</keyword>
<dbReference type="InterPro" id="IPR036890">
    <property type="entry name" value="HATPase_C_sf"/>
</dbReference>
<dbReference type="SMART" id="SM00304">
    <property type="entry name" value="HAMP"/>
    <property type="match status" value="1"/>
</dbReference>
<evidence type="ECO:0000256" key="7">
    <source>
        <dbReference type="ARBA" id="ARBA00022777"/>
    </source>
</evidence>
<dbReference type="RefSeq" id="WP_083524528.1">
    <property type="nucleotide sequence ID" value="NZ_JBHUNF010000004.1"/>
</dbReference>
<dbReference type="InterPro" id="IPR003594">
    <property type="entry name" value="HATPase_dom"/>
</dbReference>
<keyword evidence="10" id="KW-0472">Membrane</keyword>
<reference evidence="14" key="1">
    <citation type="journal article" date="2019" name="Int. J. Syst. Evol. Microbiol.">
        <title>The Global Catalogue of Microorganisms (GCM) 10K type strain sequencing project: providing services to taxonomists for standard genome sequencing and annotation.</title>
        <authorList>
            <consortium name="The Broad Institute Genomics Platform"/>
            <consortium name="The Broad Institute Genome Sequencing Center for Infectious Disease"/>
            <person name="Wu L."/>
            <person name="Ma J."/>
        </authorList>
    </citation>
    <scope>NUCLEOTIDE SEQUENCE [LARGE SCALE GENOMIC DNA]</scope>
    <source>
        <strain evidence="14">TISTR 1511</strain>
    </source>
</reference>
<dbReference type="Proteomes" id="UP001597453">
    <property type="component" value="Unassembled WGS sequence"/>
</dbReference>
<dbReference type="PROSITE" id="PS50885">
    <property type="entry name" value="HAMP"/>
    <property type="match status" value="1"/>
</dbReference>
<evidence type="ECO:0000256" key="5">
    <source>
        <dbReference type="ARBA" id="ARBA00022679"/>
    </source>
</evidence>
<evidence type="ECO:0000256" key="1">
    <source>
        <dbReference type="ARBA" id="ARBA00000085"/>
    </source>
</evidence>
<dbReference type="Gene3D" id="6.10.340.10">
    <property type="match status" value="1"/>
</dbReference>
<proteinExistence type="predicted"/>
<comment type="subcellular location">
    <subcellularLocation>
        <location evidence="2">Cell membrane</location>
    </subcellularLocation>
</comment>
<evidence type="ECO:0000259" key="12">
    <source>
        <dbReference type="PROSITE" id="PS50885"/>
    </source>
</evidence>
<sequence>MSRPQRTKRWKRRRFTARTQLAFSYALLMILCGGVLLALMALFIGYVPDYGFASPTGSSEHGPLVIAVDDPENFPEDFAISVKTEGDFLTLLLQVSLIALLVLVVLSSVAAWLLAGRMLKPLAAVNNAARLAADGRFDHRIGYQGPKDEITELAQTFDQMLDNLERFTVAQRRFTANASHELRTPLATTRTILEVALMKPDMVDRDVLLKLKEVNARSTRTVEALLDLAELEAGKVSQTECDLSQTVRSVLQDFEAEIERRGLTVTTQLAQSTAYGDEQLFRQLVQNLVQNAIQHNVDGGDLTVSTTMDRAGDTPPIAVVMVRNSGEIVDSSELGRLLEPFETKAGRTGRGNRGLGLSIVSAIVDRACGKLDIAANEDGGLCVTVILPACPEQLSAHPDAVKS</sequence>
<dbReference type="Pfam" id="PF00512">
    <property type="entry name" value="HisKA"/>
    <property type="match status" value="1"/>
</dbReference>
<feature type="domain" description="HAMP" evidence="12">
    <location>
        <begin position="116"/>
        <end position="169"/>
    </location>
</feature>
<dbReference type="InterPro" id="IPR036097">
    <property type="entry name" value="HisK_dim/P_sf"/>
</dbReference>